<dbReference type="Gene3D" id="3.30.70.270">
    <property type="match status" value="1"/>
</dbReference>
<evidence type="ECO:0000259" key="2">
    <source>
        <dbReference type="PROSITE" id="PS50887"/>
    </source>
</evidence>
<dbReference type="GO" id="GO:1902201">
    <property type="term" value="P:negative regulation of bacterial-type flagellum-dependent cell motility"/>
    <property type="evidence" value="ECO:0007669"/>
    <property type="project" value="TreeGrafter"/>
</dbReference>
<dbReference type="InterPro" id="IPR029787">
    <property type="entry name" value="Nucleotide_cyclase"/>
</dbReference>
<dbReference type="SUPFAM" id="SSF55073">
    <property type="entry name" value="Nucleotide cyclase"/>
    <property type="match status" value="1"/>
</dbReference>
<evidence type="ECO:0000313" key="3">
    <source>
        <dbReference type="EMBL" id="RQW10885.1"/>
    </source>
</evidence>
<dbReference type="SMART" id="SM00065">
    <property type="entry name" value="GAF"/>
    <property type="match status" value="1"/>
</dbReference>
<proteinExistence type="predicted"/>
<dbReference type="SUPFAM" id="SSF55781">
    <property type="entry name" value="GAF domain-like"/>
    <property type="match status" value="1"/>
</dbReference>
<accession>A0A3N9P568</accession>
<dbReference type="PANTHER" id="PTHR45138:SF9">
    <property type="entry name" value="DIGUANYLATE CYCLASE DGCM-RELATED"/>
    <property type="match status" value="1"/>
</dbReference>
<dbReference type="PROSITE" id="PS50887">
    <property type="entry name" value="GGDEF"/>
    <property type="match status" value="1"/>
</dbReference>
<keyword evidence="1" id="KW-1133">Transmembrane helix</keyword>
<comment type="caution">
    <text evidence="3">The sequence shown here is derived from an EMBL/GenBank/DDBJ whole genome shotgun (WGS) entry which is preliminary data.</text>
</comment>
<evidence type="ECO:0000313" key="4">
    <source>
        <dbReference type="Proteomes" id="UP000282529"/>
    </source>
</evidence>
<name>A0A3N9P568_9BACL</name>
<dbReference type="FunFam" id="3.30.70.270:FF:000001">
    <property type="entry name" value="Diguanylate cyclase domain protein"/>
    <property type="match status" value="1"/>
</dbReference>
<keyword evidence="4" id="KW-1185">Reference proteome</keyword>
<dbReference type="Pfam" id="PF01590">
    <property type="entry name" value="GAF"/>
    <property type="match status" value="1"/>
</dbReference>
<keyword evidence="1" id="KW-0472">Membrane</keyword>
<dbReference type="EMBL" id="RQPI01000007">
    <property type="protein sequence ID" value="RQW10885.1"/>
    <property type="molecule type" value="Genomic_DNA"/>
</dbReference>
<keyword evidence="1" id="KW-0812">Transmembrane</keyword>
<feature type="domain" description="GGDEF" evidence="2">
    <location>
        <begin position="768"/>
        <end position="902"/>
    </location>
</feature>
<dbReference type="NCBIfam" id="TIGR00254">
    <property type="entry name" value="GGDEF"/>
    <property type="match status" value="1"/>
</dbReference>
<dbReference type="InterPro" id="IPR000160">
    <property type="entry name" value="GGDEF_dom"/>
</dbReference>
<dbReference type="GO" id="GO:0005886">
    <property type="term" value="C:plasma membrane"/>
    <property type="evidence" value="ECO:0007669"/>
    <property type="project" value="TreeGrafter"/>
</dbReference>
<dbReference type="AlphaFoldDB" id="A0A3N9P568"/>
<dbReference type="InterPro" id="IPR029016">
    <property type="entry name" value="GAF-like_dom_sf"/>
</dbReference>
<dbReference type="InterPro" id="IPR003018">
    <property type="entry name" value="GAF"/>
</dbReference>
<feature type="transmembrane region" description="Helical" evidence="1">
    <location>
        <begin position="427"/>
        <end position="446"/>
    </location>
</feature>
<dbReference type="CDD" id="cd01949">
    <property type="entry name" value="GGDEF"/>
    <property type="match status" value="1"/>
</dbReference>
<dbReference type="GO" id="GO:0043709">
    <property type="term" value="P:cell adhesion involved in single-species biofilm formation"/>
    <property type="evidence" value="ECO:0007669"/>
    <property type="project" value="TreeGrafter"/>
</dbReference>
<reference evidence="3 4" key="1">
    <citation type="submission" date="2018-11" db="EMBL/GenBank/DDBJ databases">
        <title>Genome sequence of strain 7197.</title>
        <authorList>
            <person name="Gao J."/>
            <person name="Sun J."/>
        </authorList>
    </citation>
    <scope>NUCLEOTIDE SEQUENCE [LARGE SCALE GENOMIC DNA]</scope>
    <source>
        <strain evidence="3 4">7197</strain>
    </source>
</reference>
<feature type="transmembrane region" description="Helical" evidence="1">
    <location>
        <begin position="483"/>
        <end position="503"/>
    </location>
</feature>
<feature type="transmembrane region" description="Helical" evidence="1">
    <location>
        <begin position="510"/>
        <end position="531"/>
    </location>
</feature>
<dbReference type="OrthoDB" id="9805474at2"/>
<feature type="transmembrane region" description="Helical" evidence="1">
    <location>
        <begin position="362"/>
        <end position="383"/>
    </location>
</feature>
<dbReference type="GO" id="GO:0052621">
    <property type="term" value="F:diguanylate cyclase activity"/>
    <property type="evidence" value="ECO:0007669"/>
    <property type="project" value="TreeGrafter"/>
</dbReference>
<evidence type="ECO:0000256" key="1">
    <source>
        <dbReference type="SAM" id="Phobius"/>
    </source>
</evidence>
<dbReference type="InterPro" id="IPR050469">
    <property type="entry name" value="Diguanylate_Cyclase"/>
</dbReference>
<dbReference type="Gene3D" id="3.30.450.40">
    <property type="match status" value="1"/>
</dbReference>
<feature type="transmembrane region" description="Helical" evidence="1">
    <location>
        <begin position="458"/>
        <end position="477"/>
    </location>
</feature>
<gene>
    <name evidence="3" type="ORF">EH198_14115</name>
</gene>
<dbReference type="Gene3D" id="2.60.40.2380">
    <property type="match status" value="1"/>
</dbReference>
<dbReference type="Proteomes" id="UP000282529">
    <property type="component" value="Unassembled WGS sequence"/>
</dbReference>
<organism evidence="3 4">
    <name type="scientific">Paenibacillus rhizophilus</name>
    <dbReference type="NCBI Taxonomy" id="1850366"/>
    <lineage>
        <taxon>Bacteria</taxon>
        <taxon>Bacillati</taxon>
        <taxon>Bacillota</taxon>
        <taxon>Bacilli</taxon>
        <taxon>Bacillales</taxon>
        <taxon>Paenibacillaceae</taxon>
        <taxon>Paenibacillus</taxon>
    </lineage>
</organism>
<dbReference type="Pfam" id="PF07696">
    <property type="entry name" value="7TMR-DISMED2"/>
    <property type="match status" value="1"/>
</dbReference>
<sequence>MPFRMYSPSRSFLLLLLSSSAGFLKKRCCPQKKRTPPKPSPRRFPRLYNLRMLAQKTAAPPKCWGCSRFARQSLHLPNCDKNRIFLKNKQDYYSNRRTRIKENGVRPTLGGVGNEKIPIFGNTITEANRRFDSIHGLSEPECSHHGVHLTGRKMKDIIKALFEASKIRISRTGRLAIGLIVLLLLFYSQTADSARLEESPDTVSLRTNTDLQDDLKIYEDEDSRLTIEDVANPGMDSLFVPYKTSGLGGSIKGSTYWVKLNLYNTSSNARELLLELSKPQLSRVTLYQFDDERQFLRQTRSGRSLPFNERAIEHRNFIFNLSFPAESGERLYFQIQTDSYLQLPMKLWETRSFLERELHENLLFGIYYGIMFVMAIYNSFLYVSIRDRAYLYYVLFIISFAVMQAVWDGYAYQYLWPGHPAWELKSNPVFIVLTSLFACLFSQSYLSVPKHSPGMGRILSVFIAGLVLTLPLMTFMTPGACTKLAVCLASASILLCVFTIASLRFRIRSVLFYMLAWIVLLASSLLNIMAAYKLVPLNFLSVYSMRFGSVAETILLSLALADRFSRIRQEKLLEEKQGTLLKNLHDTTKKLTSTYDVDKLLHYTLDCLSKITGCESGFILLRTEEGYGLKASVGARPGDELRYMERETEPFFQSLLRKKRVAVHEGSSDIPYGVDPGTATCIEIPILYHERLHGLVVLYSRFPRTFTESEREILCDFAGQVGISIENARLFSEINRMATTDGLTGVYNRTYFLKLANRHLSQSWSMDKPLSLIMVDIDYFKSINDRCGHLAGDKVIQETARRLTELAQPRGIIGRFGGEEFMILLPGIASDRAYRLAEIMCKSISGSPVPLEHSDSIRYTISLGVAAASPDTNGITMLIDQADQALYKAKKYGRNCVKEYETTGHFA</sequence>
<feature type="transmembrane region" description="Helical" evidence="1">
    <location>
        <begin position="390"/>
        <end position="407"/>
    </location>
</feature>
<dbReference type="InterPro" id="IPR011623">
    <property type="entry name" value="7TMR_DISM_rcpt_extracell_dom1"/>
</dbReference>
<protein>
    <submittedName>
        <fullName evidence="3">Diguanylate cyclase</fullName>
    </submittedName>
</protein>
<dbReference type="InterPro" id="IPR011622">
    <property type="entry name" value="7TMR_DISM_rcpt_extracell_dom2"/>
</dbReference>
<dbReference type="SMART" id="SM00267">
    <property type="entry name" value="GGDEF"/>
    <property type="match status" value="1"/>
</dbReference>
<dbReference type="PANTHER" id="PTHR45138">
    <property type="entry name" value="REGULATORY COMPONENTS OF SENSORY TRANSDUCTION SYSTEM"/>
    <property type="match status" value="1"/>
</dbReference>
<dbReference type="InterPro" id="IPR043128">
    <property type="entry name" value="Rev_trsase/Diguanyl_cyclase"/>
</dbReference>
<dbReference type="Pfam" id="PF07695">
    <property type="entry name" value="7TMR-DISM_7TM"/>
    <property type="match status" value="1"/>
</dbReference>
<dbReference type="Pfam" id="PF00990">
    <property type="entry name" value="GGDEF"/>
    <property type="match status" value="1"/>
</dbReference>